<protein>
    <recommendedName>
        <fullName evidence="1">SCP domain-containing protein</fullName>
    </recommendedName>
</protein>
<dbReference type="InterPro" id="IPR035940">
    <property type="entry name" value="CAP_sf"/>
</dbReference>
<dbReference type="STRING" id="914234.M2R7V1"/>
<dbReference type="InterPro" id="IPR001283">
    <property type="entry name" value="CRISP-related"/>
</dbReference>
<proteinExistence type="predicted"/>
<name>M2R7V1_CERS8</name>
<accession>M2R7V1</accession>
<evidence type="ECO:0000313" key="3">
    <source>
        <dbReference type="Proteomes" id="UP000016930"/>
    </source>
</evidence>
<dbReference type="Gene3D" id="3.40.33.10">
    <property type="entry name" value="CAP"/>
    <property type="match status" value="1"/>
</dbReference>
<dbReference type="SUPFAM" id="SSF55797">
    <property type="entry name" value="PR-1-like"/>
    <property type="match status" value="1"/>
</dbReference>
<evidence type="ECO:0000313" key="2">
    <source>
        <dbReference type="EMBL" id="EMD40490.1"/>
    </source>
</evidence>
<keyword evidence="3" id="KW-1185">Reference proteome</keyword>
<dbReference type="EMBL" id="KB445792">
    <property type="protein sequence ID" value="EMD40490.1"/>
    <property type="molecule type" value="Genomic_DNA"/>
</dbReference>
<dbReference type="AlphaFoldDB" id="M2R7V1"/>
<feature type="non-terminal residue" evidence="2">
    <location>
        <position position="1"/>
    </location>
</feature>
<dbReference type="PANTHER" id="PTHR10334">
    <property type="entry name" value="CYSTEINE-RICH SECRETORY PROTEIN-RELATED"/>
    <property type="match status" value="1"/>
</dbReference>
<feature type="domain" description="SCP" evidence="1">
    <location>
        <begin position="4"/>
        <end position="135"/>
    </location>
</feature>
<dbReference type="Pfam" id="PF00188">
    <property type="entry name" value="CAP"/>
    <property type="match status" value="1"/>
</dbReference>
<dbReference type="InterPro" id="IPR014044">
    <property type="entry name" value="CAP_dom"/>
</dbReference>
<gene>
    <name evidence="2" type="ORF">CERSUDRAFT_45120</name>
</gene>
<dbReference type="PRINTS" id="PR00837">
    <property type="entry name" value="V5TPXLIKE"/>
</dbReference>
<dbReference type="HOGENOM" id="CLU_035730_6_3_1"/>
<dbReference type="SMART" id="SM00198">
    <property type="entry name" value="SCP"/>
    <property type="match status" value="1"/>
</dbReference>
<evidence type="ECO:0000259" key="1">
    <source>
        <dbReference type="SMART" id="SM00198"/>
    </source>
</evidence>
<organism evidence="2 3">
    <name type="scientific">Ceriporiopsis subvermispora (strain B)</name>
    <name type="common">White-rot fungus</name>
    <name type="synonym">Gelatoporia subvermispora</name>
    <dbReference type="NCBI Taxonomy" id="914234"/>
    <lineage>
        <taxon>Eukaryota</taxon>
        <taxon>Fungi</taxon>
        <taxon>Dikarya</taxon>
        <taxon>Basidiomycota</taxon>
        <taxon>Agaricomycotina</taxon>
        <taxon>Agaricomycetes</taxon>
        <taxon>Polyporales</taxon>
        <taxon>Gelatoporiaceae</taxon>
        <taxon>Gelatoporia</taxon>
    </lineage>
</organism>
<dbReference type="OrthoDB" id="337038at2759"/>
<reference evidence="2 3" key="1">
    <citation type="journal article" date="2012" name="Proc. Natl. Acad. Sci. U.S.A.">
        <title>Comparative genomics of Ceriporiopsis subvermispora and Phanerochaete chrysosporium provide insight into selective ligninolysis.</title>
        <authorList>
            <person name="Fernandez-Fueyo E."/>
            <person name="Ruiz-Duenas F.J."/>
            <person name="Ferreira P."/>
            <person name="Floudas D."/>
            <person name="Hibbett D.S."/>
            <person name="Canessa P."/>
            <person name="Larrondo L.F."/>
            <person name="James T.Y."/>
            <person name="Seelenfreund D."/>
            <person name="Lobos S."/>
            <person name="Polanco R."/>
            <person name="Tello M."/>
            <person name="Honda Y."/>
            <person name="Watanabe T."/>
            <person name="Watanabe T."/>
            <person name="Ryu J.S."/>
            <person name="Kubicek C.P."/>
            <person name="Schmoll M."/>
            <person name="Gaskell J."/>
            <person name="Hammel K.E."/>
            <person name="St John F.J."/>
            <person name="Vanden Wymelenberg A."/>
            <person name="Sabat G."/>
            <person name="Splinter BonDurant S."/>
            <person name="Syed K."/>
            <person name="Yadav J.S."/>
            <person name="Doddapaneni H."/>
            <person name="Subramanian V."/>
            <person name="Lavin J.L."/>
            <person name="Oguiza J.A."/>
            <person name="Perez G."/>
            <person name="Pisabarro A.G."/>
            <person name="Ramirez L."/>
            <person name="Santoyo F."/>
            <person name="Master E."/>
            <person name="Coutinho P.M."/>
            <person name="Henrissat B."/>
            <person name="Lombard V."/>
            <person name="Magnuson J.K."/>
            <person name="Kuees U."/>
            <person name="Hori C."/>
            <person name="Igarashi K."/>
            <person name="Samejima M."/>
            <person name="Held B.W."/>
            <person name="Barry K.W."/>
            <person name="LaButti K.M."/>
            <person name="Lapidus A."/>
            <person name="Lindquist E.A."/>
            <person name="Lucas S.M."/>
            <person name="Riley R."/>
            <person name="Salamov A.A."/>
            <person name="Hoffmeister D."/>
            <person name="Schwenk D."/>
            <person name="Hadar Y."/>
            <person name="Yarden O."/>
            <person name="de Vries R.P."/>
            <person name="Wiebenga A."/>
            <person name="Stenlid J."/>
            <person name="Eastwood D."/>
            <person name="Grigoriev I.V."/>
            <person name="Berka R.M."/>
            <person name="Blanchette R.A."/>
            <person name="Kersten P."/>
            <person name="Martinez A.T."/>
            <person name="Vicuna R."/>
            <person name="Cullen D."/>
        </authorList>
    </citation>
    <scope>NUCLEOTIDE SEQUENCE [LARGE SCALE GENOMIC DNA]</scope>
    <source>
        <strain evidence="2 3">B</strain>
    </source>
</reference>
<dbReference type="Proteomes" id="UP000016930">
    <property type="component" value="Unassembled WGS sequence"/>
</dbReference>
<sequence>TGTAEIQAYLDGHNALRQQHGAAPLTWSTDLQATAQSYANGCRFAHSNGALGPVGENLGAGTGTFTAQEAVQQFASDQSSYNPADPTFLHFTQMVWKSTTQLGCAAALCNGIFDPSFGTATYHVCLYNPVGNIVGNETLVDSDFSRI</sequence>